<evidence type="ECO:0000256" key="7">
    <source>
        <dbReference type="RuleBase" id="RU363032"/>
    </source>
</evidence>
<feature type="transmembrane region" description="Helical" evidence="7">
    <location>
        <begin position="71"/>
        <end position="95"/>
    </location>
</feature>
<evidence type="ECO:0000259" key="8">
    <source>
        <dbReference type="PROSITE" id="PS50928"/>
    </source>
</evidence>
<dbReference type="PANTHER" id="PTHR43744:SF12">
    <property type="entry name" value="ABC TRANSPORTER PERMEASE PROTEIN MG189-RELATED"/>
    <property type="match status" value="1"/>
</dbReference>
<keyword evidence="3" id="KW-1003">Cell membrane</keyword>
<dbReference type="PROSITE" id="PS50928">
    <property type="entry name" value="ABC_TM1"/>
    <property type="match status" value="1"/>
</dbReference>
<organism evidence="9 10">
    <name type="scientific">Nonomuraea purpurea</name>
    <dbReference type="NCBI Taxonomy" id="1849276"/>
    <lineage>
        <taxon>Bacteria</taxon>
        <taxon>Bacillati</taxon>
        <taxon>Actinomycetota</taxon>
        <taxon>Actinomycetes</taxon>
        <taxon>Streptosporangiales</taxon>
        <taxon>Streptosporangiaceae</taxon>
        <taxon>Nonomuraea</taxon>
    </lineage>
</organism>
<keyword evidence="4 7" id="KW-0812">Transmembrane</keyword>
<gene>
    <name evidence="9" type="ORF">ACFOY2_17250</name>
</gene>
<dbReference type="Gene3D" id="1.10.3720.10">
    <property type="entry name" value="MetI-like"/>
    <property type="match status" value="1"/>
</dbReference>
<comment type="similarity">
    <text evidence="7">Belongs to the binding-protein-dependent transport system permease family.</text>
</comment>
<comment type="caution">
    <text evidence="9">The sequence shown here is derived from an EMBL/GenBank/DDBJ whole genome shotgun (WGS) entry which is preliminary data.</text>
</comment>
<dbReference type="Pfam" id="PF00528">
    <property type="entry name" value="BPD_transp_1"/>
    <property type="match status" value="1"/>
</dbReference>
<evidence type="ECO:0000256" key="2">
    <source>
        <dbReference type="ARBA" id="ARBA00022448"/>
    </source>
</evidence>
<feature type="transmembrane region" description="Helical" evidence="7">
    <location>
        <begin position="143"/>
        <end position="163"/>
    </location>
</feature>
<dbReference type="EMBL" id="JBHSBI010000008">
    <property type="protein sequence ID" value="MFC4008981.1"/>
    <property type="molecule type" value="Genomic_DNA"/>
</dbReference>
<name>A0ABV8G8K9_9ACTN</name>
<evidence type="ECO:0000313" key="10">
    <source>
        <dbReference type="Proteomes" id="UP001595851"/>
    </source>
</evidence>
<dbReference type="SUPFAM" id="SSF161098">
    <property type="entry name" value="MetI-like"/>
    <property type="match status" value="1"/>
</dbReference>
<keyword evidence="6 7" id="KW-0472">Membrane</keyword>
<sequence>MSTARRLKARHVAGSAGLYSTATVFAVLFLSPLVWAAFSSVHGPRASDGQGGFGGANYDRLLHYGAGFGTYLGNSVAISAMTVAGTLVVALFGGYAFARFRFPGKNLLFLTALAILMVPHPTILVPIYTLLGYVGMQNSLTGLSLVLIMFQLPFALFMMRNAFEGLPRELEEAAQLDGCSSFGALVRILMRAVMPAMITVGLFAFLASWNEFIAPLILLTSGTKFTLPIALVSLRSGEFGAIDLGALQAGIVVAALPCLVLFLLLQRHYVRGFMSGSVRG</sequence>
<dbReference type="CDD" id="cd06261">
    <property type="entry name" value="TM_PBP2"/>
    <property type="match status" value="1"/>
</dbReference>
<keyword evidence="2 7" id="KW-0813">Transport</keyword>
<evidence type="ECO:0000256" key="3">
    <source>
        <dbReference type="ARBA" id="ARBA00022475"/>
    </source>
</evidence>
<dbReference type="Proteomes" id="UP001595851">
    <property type="component" value="Unassembled WGS sequence"/>
</dbReference>
<feature type="transmembrane region" description="Helical" evidence="7">
    <location>
        <begin position="12"/>
        <end position="38"/>
    </location>
</feature>
<dbReference type="PANTHER" id="PTHR43744">
    <property type="entry name" value="ABC TRANSPORTER PERMEASE PROTEIN MG189-RELATED-RELATED"/>
    <property type="match status" value="1"/>
</dbReference>
<dbReference type="InterPro" id="IPR000515">
    <property type="entry name" value="MetI-like"/>
</dbReference>
<evidence type="ECO:0000256" key="6">
    <source>
        <dbReference type="ARBA" id="ARBA00023136"/>
    </source>
</evidence>
<feature type="transmembrane region" description="Helical" evidence="7">
    <location>
        <begin position="244"/>
        <end position="265"/>
    </location>
</feature>
<keyword evidence="10" id="KW-1185">Reference proteome</keyword>
<reference evidence="10" key="1">
    <citation type="journal article" date="2019" name="Int. J. Syst. Evol. Microbiol.">
        <title>The Global Catalogue of Microorganisms (GCM) 10K type strain sequencing project: providing services to taxonomists for standard genome sequencing and annotation.</title>
        <authorList>
            <consortium name="The Broad Institute Genomics Platform"/>
            <consortium name="The Broad Institute Genome Sequencing Center for Infectious Disease"/>
            <person name="Wu L."/>
            <person name="Ma J."/>
        </authorList>
    </citation>
    <scope>NUCLEOTIDE SEQUENCE [LARGE SCALE GENOMIC DNA]</scope>
    <source>
        <strain evidence="10">TBRC 1276</strain>
    </source>
</reference>
<dbReference type="RefSeq" id="WP_379529046.1">
    <property type="nucleotide sequence ID" value="NZ_JBHSBI010000008.1"/>
</dbReference>
<evidence type="ECO:0000256" key="4">
    <source>
        <dbReference type="ARBA" id="ARBA00022692"/>
    </source>
</evidence>
<evidence type="ECO:0000313" key="9">
    <source>
        <dbReference type="EMBL" id="MFC4008981.1"/>
    </source>
</evidence>
<comment type="subcellular location">
    <subcellularLocation>
        <location evidence="1 7">Cell membrane</location>
        <topology evidence="1 7">Multi-pass membrane protein</topology>
    </subcellularLocation>
</comment>
<protein>
    <submittedName>
        <fullName evidence="9">Carbohydrate ABC transporter permease</fullName>
    </submittedName>
</protein>
<evidence type="ECO:0000256" key="5">
    <source>
        <dbReference type="ARBA" id="ARBA00022989"/>
    </source>
</evidence>
<dbReference type="InterPro" id="IPR035906">
    <property type="entry name" value="MetI-like_sf"/>
</dbReference>
<accession>A0ABV8G8K9</accession>
<evidence type="ECO:0000256" key="1">
    <source>
        <dbReference type="ARBA" id="ARBA00004651"/>
    </source>
</evidence>
<feature type="transmembrane region" description="Helical" evidence="7">
    <location>
        <begin position="107"/>
        <end position="131"/>
    </location>
</feature>
<keyword evidence="5 7" id="KW-1133">Transmembrane helix</keyword>
<feature type="domain" description="ABC transmembrane type-1" evidence="8">
    <location>
        <begin position="72"/>
        <end position="265"/>
    </location>
</feature>
<proteinExistence type="inferred from homology"/>